<sequence length="37" mass="4107">VSRVAYIRGDTVHSEQACVRGPLAQFTRSSETMDQIP</sequence>
<proteinExistence type="predicted"/>
<dbReference type="EMBL" id="KC988763">
    <property type="protein sequence ID" value="AGN93882.1"/>
    <property type="molecule type" value="Genomic_DNA"/>
</dbReference>
<organism evidence="1">
    <name type="scientific">Papilio dardanus</name>
    <name type="common">African swallowtail butterfly</name>
    <dbReference type="NCBI Taxonomy" id="77259"/>
    <lineage>
        <taxon>Eukaryota</taxon>
        <taxon>Metazoa</taxon>
        <taxon>Ecdysozoa</taxon>
        <taxon>Arthropoda</taxon>
        <taxon>Hexapoda</taxon>
        <taxon>Insecta</taxon>
        <taxon>Pterygota</taxon>
        <taxon>Neoptera</taxon>
        <taxon>Endopterygota</taxon>
        <taxon>Lepidoptera</taxon>
        <taxon>Glossata</taxon>
        <taxon>Ditrysia</taxon>
        <taxon>Papilionoidea</taxon>
        <taxon>Papilionidae</taxon>
        <taxon>Papilioninae</taxon>
        <taxon>Papilio</taxon>
    </lineage>
</organism>
<feature type="non-terminal residue" evidence="1">
    <location>
        <position position="1"/>
    </location>
</feature>
<name>A0A059PU71_PAPDA</name>
<protein>
    <submittedName>
        <fullName evidence="1">Putative carboxy-terminal domain RNA polymerase II polypeptide A</fullName>
    </submittedName>
</protein>
<accession>A0A059PU71</accession>
<feature type="non-terminal residue" evidence="1">
    <location>
        <position position="37"/>
    </location>
</feature>
<evidence type="ECO:0000313" key="1">
    <source>
        <dbReference type="EMBL" id="AGN93882.1"/>
    </source>
</evidence>
<dbReference type="AlphaFoldDB" id="A0A059PU71"/>
<reference evidence="1" key="1">
    <citation type="submission" date="2013-04" db="EMBL/GenBank/DDBJ databases">
        <title>SNP associations corroborate the engrailed/invected complex as mimicry 'supergene' of Papilio dardanus.</title>
        <authorList>
            <person name="Timmermans M.J.T.N."/>
            <person name="Baxter S.W."/>
            <person name="Clark R."/>
            <person name="Heckel D.G."/>
            <person name="Vogel H."/>
            <person name="Collins S."/>
            <person name="Papanicolaou A."/>
            <person name="Fukova I."/>
            <person name="Joron M."/>
            <person name="Thompson M."/>
            <person name="Jiggins C.D."/>
            <person name="ffrench-Constant R.H."/>
            <person name="Vogler A.P."/>
        </authorList>
    </citation>
    <scope>NUCLEOTIDE SEQUENCE</scope>
</reference>
<dbReference type="EMBL" id="KC988764">
    <property type="protein sequence ID" value="AGN93883.1"/>
    <property type="molecule type" value="Genomic_DNA"/>
</dbReference>